<dbReference type="RefSeq" id="WP_182665259.1">
    <property type="nucleotide sequence ID" value="NZ_VKHS01000442.1"/>
</dbReference>
<name>A0A7W3XXQ3_9ACTN</name>
<feature type="region of interest" description="Disordered" evidence="1">
    <location>
        <begin position="1"/>
        <end position="33"/>
    </location>
</feature>
<accession>A0A7W3XXQ3</accession>
<evidence type="ECO:0000256" key="1">
    <source>
        <dbReference type="SAM" id="MobiDB-lite"/>
    </source>
</evidence>
<dbReference type="AlphaFoldDB" id="A0A7W3XXQ3"/>
<comment type="caution">
    <text evidence="2">The sequence shown here is derived from an EMBL/GenBank/DDBJ whole genome shotgun (WGS) entry which is preliminary data.</text>
</comment>
<organism evidence="2 3">
    <name type="scientific">Streptomyces calidiresistens</name>
    <dbReference type="NCBI Taxonomy" id="1485586"/>
    <lineage>
        <taxon>Bacteria</taxon>
        <taxon>Bacillati</taxon>
        <taxon>Actinomycetota</taxon>
        <taxon>Actinomycetes</taxon>
        <taxon>Kitasatosporales</taxon>
        <taxon>Streptomycetaceae</taxon>
        <taxon>Streptomyces</taxon>
    </lineage>
</organism>
<protein>
    <submittedName>
        <fullName evidence="2">Uncharacterized protein</fullName>
    </submittedName>
</protein>
<keyword evidence="3" id="KW-1185">Reference proteome</keyword>
<evidence type="ECO:0000313" key="3">
    <source>
        <dbReference type="Proteomes" id="UP000530234"/>
    </source>
</evidence>
<evidence type="ECO:0000313" key="2">
    <source>
        <dbReference type="EMBL" id="MBB0231158.1"/>
    </source>
</evidence>
<reference evidence="3" key="1">
    <citation type="submission" date="2019-10" db="EMBL/GenBank/DDBJ databases">
        <title>Streptomyces sp. nov., a novel actinobacterium isolated from alkaline environment.</title>
        <authorList>
            <person name="Golinska P."/>
        </authorList>
    </citation>
    <scope>NUCLEOTIDE SEQUENCE [LARGE SCALE GENOMIC DNA]</scope>
    <source>
        <strain evidence="3">DSM 42108</strain>
    </source>
</reference>
<feature type="compositionally biased region" description="Acidic residues" evidence="1">
    <location>
        <begin position="23"/>
        <end position="33"/>
    </location>
</feature>
<gene>
    <name evidence="2" type="ORF">FOE67_16990</name>
</gene>
<sequence length="111" mass="12020">MHQSSNDFPIGKTGEIDASDKTDEVDEGGEMEGMDEVYYLRARPSEDLVRLAKELVGKAPNLLALGVAAYIRCLPAGAPADLDALDARFEESRAELEVALRDARSAGLLDR</sequence>
<proteinExistence type="predicted"/>
<dbReference type="Proteomes" id="UP000530234">
    <property type="component" value="Unassembled WGS sequence"/>
</dbReference>
<dbReference type="EMBL" id="VKHS01000442">
    <property type="protein sequence ID" value="MBB0231158.1"/>
    <property type="molecule type" value="Genomic_DNA"/>
</dbReference>